<dbReference type="EMBL" id="FTNM01000001">
    <property type="protein sequence ID" value="SIQ46071.1"/>
    <property type="molecule type" value="Genomic_DNA"/>
</dbReference>
<feature type="transmembrane region" description="Helical" evidence="6">
    <location>
        <begin position="80"/>
        <end position="100"/>
    </location>
</feature>
<organism evidence="7 8">
    <name type="scientific">Pontibacter lucknowensis</name>
    <dbReference type="NCBI Taxonomy" id="1077936"/>
    <lineage>
        <taxon>Bacteria</taxon>
        <taxon>Pseudomonadati</taxon>
        <taxon>Bacteroidota</taxon>
        <taxon>Cytophagia</taxon>
        <taxon>Cytophagales</taxon>
        <taxon>Hymenobacteraceae</taxon>
        <taxon>Pontibacter</taxon>
    </lineage>
</organism>
<dbReference type="Pfam" id="PF03626">
    <property type="entry name" value="COX4_pro"/>
    <property type="match status" value="1"/>
</dbReference>
<comment type="subcellular location">
    <subcellularLocation>
        <location evidence="1">Cell membrane</location>
        <topology evidence="1">Multi-pass membrane protein</topology>
    </subcellularLocation>
</comment>
<evidence type="ECO:0000256" key="6">
    <source>
        <dbReference type="SAM" id="Phobius"/>
    </source>
</evidence>
<dbReference type="InterPro" id="IPR005171">
    <property type="entry name" value="Cyt_c_oxidase_su4_prok"/>
</dbReference>
<dbReference type="OrthoDB" id="981917at2"/>
<accession>A0A1N6SYA3</accession>
<dbReference type="GO" id="GO:0005886">
    <property type="term" value="C:plasma membrane"/>
    <property type="evidence" value="ECO:0007669"/>
    <property type="project" value="UniProtKB-SubCell"/>
</dbReference>
<dbReference type="STRING" id="1077936.SAMN05421545_0024"/>
<evidence type="ECO:0000256" key="4">
    <source>
        <dbReference type="ARBA" id="ARBA00022989"/>
    </source>
</evidence>
<evidence type="ECO:0000256" key="2">
    <source>
        <dbReference type="ARBA" id="ARBA00022475"/>
    </source>
</evidence>
<keyword evidence="4 6" id="KW-1133">Transmembrane helix</keyword>
<keyword evidence="5 6" id="KW-0472">Membrane</keyword>
<reference evidence="8" key="1">
    <citation type="submission" date="2017-01" db="EMBL/GenBank/DDBJ databases">
        <authorList>
            <person name="Varghese N."/>
            <person name="Submissions S."/>
        </authorList>
    </citation>
    <scope>NUCLEOTIDE SEQUENCE [LARGE SCALE GENOMIC DNA]</scope>
    <source>
        <strain evidence="8">DM9</strain>
    </source>
</reference>
<keyword evidence="2" id="KW-1003">Cell membrane</keyword>
<dbReference type="AlphaFoldDB" id="A0A1N6SYA3"/>
<sequence>MAAHSDHSNDLHQTGEIPKAQTKVIWKTFFILVALTAVEFLFAFTMDAGTLRNAIFIILTIFKAFYIVAEFMHLKHESKALIWSILIPMALVIWLMVALISEGSYYFDSIRNYFN</sequence>
<evidence type="ECO:0000256" key="1">
    <source>
        <dbReference type="ARBA" id="ARBA00004651"/>
    </source>
</evidence>
<keyword evidence="3 6" id="KW-0812">Transmembrane</keyword>
<feature type="transmembrane region" description="Helical" evidence="6">
    <location>
        <begin position="24"/>
        <end position="44"/>
    </location>
</feature>
<proteinExistence type="predicted"/>
<keyword evidence="8" id="KW-1185">Reference proteome</keyword>
<name>A0A1N6SYA3_9BACT</name>
<evidence type="ECO:0000313" key="8">
    <source>
        <dbReference type="Proteomes" id="UP000185924"/>
    </source>
</evidence>
<dbReference type="Proteomes" id="UP000185924">
    <property type="component" value="Unassembled WGS sequence"/>
</dbReference>
<protein>
    <submittedName>
        <fullName evidence="7">Cytochrome c oxidase subunit IV</fullName>
    </submittedName>
</protein>
<evidence type="ECO:0000313" key="7">
    <source>
        <dbReference type="EMBL" id="SIQ46071.1"/>
    </source>
</evidence>
<dbReference type="RefSeq" id="WP_007659388.1">
    <property type="nucleotide sequence ID" value="NZ_FTNM01000001.1"/>
</dbReference>
<evidence type="ECO:0000256" key="5">
    <source>
        <dbReference type="ARBA" id="ARBA00023136"/>
    </source>
</evidence>
<gene>
    <name evidence="7" type="ORF">SAMN05421545_0024</name>
</gene>
<evidence type="ECO:0000256" key="3">
    <source>
        <dbReference type="ARBA" id="ARBA00022692"/>
    </source>
</evidence>
<feature type="transmembrane region" description="Helical" evidence="6">
    <location>
        <begin position="50"/>
        <end position="68"/>
    </location>
</feature>